<organism evidence="1 2">
    <name type="scientific">Digitaria exilis</name>
    <dbReference type="NCBI Taxonomy" id="1010633"/>
    <lineage>
        <taxon>Eukaryota</taxon>
        <taxon>Viridiplantae</taxon>
        <taxon>Streptophyta</taxon>
        <taxon>Embryophyta</taxon>
        <taxon>Tracheophyta</taxon>
        <taxon>Spermatophyta</taxon>
        <taxon>Magnoliopsida</taxon>
        <taxon>Liliopsida</taxon>
        <taxon>Poales</taxon>
        <taxon>Poaceae</taxon>
        <taxon>PACMAD clade</taxon>
        <taxon>Panicoideae</taxon>
        <taxon>Panicodae</taxon>
        <taxon>Paniceae</taxon>
        <taxon>Anthephorinae</taxon>
        <taxon>Digitaria</taxon>
    </lineage>
</organism>
<proteinExistence type="predicted"/>
<dbReference type="EMBL" id="JACEFO010002900">
    <property type="protein sequence ID" value="KAF8646413.1"/>
    <property type="molecule type" value="Genomic_DNA"/>
</dbReference>
<comment type="caution">
    <text evidence="1">The sequence shown here is derived from an EMBL/GenBank/DDBJ whole genome shotgun (WGS) entry which is preliminary data.</text>
</comment>
<gene>
    <name evidence="1" type="ORF">HU200_065855</name>
</gene>
<dbReference type="AlphaFoldDB" id="A0A835A160"/>
<dbReference type="Proteomes" id="UP000636709">
    <property type="component" value="Unassembled WGS sequence"/>
</dbReference>
<name>A0A835A160_9POAL</name>
<accession>A0A835A160</accession>
<evidence type="ECO:0000313" key="2">
    <source>
        <dbReference type="Proteomes" id="UP000636709"/>
    </source>
</evidence>
<sequence>MTTPLMVQTTAIHHILGA</sequence>
<protein>
    <submittedName>
        <fullName evidence="1">Uncharacterized protein</fullName>
    </submittedName>
</protein>
<reference evidence="1" key="1">
    <citation type="submission" date="2020-07" db="EMBL/GenBank/DDBJ databases">
        <title>Genome sequence and genetic diversity analysis of an under-domesticated orphan crop, white fonio (Digitaria exilis).</title>
        <authorList>
            <person name="Bennetzen J.L."/>
            <person name="Chen S."/>
            <person name="Ma X."/>
            <person name="Wang X."/>
            <person name="Yssel A.E.J."/>
            <person name="Chaluvadi S.R."/>
            <person name="Johnson M."/>
            <person name="Gangashetty P."/>
            <person name="Hamidou F."/>
            <person name="Sanogo M.D."/>
            <person name="Zwaenepoel A."/>
            <person name="Wallace J."/>
            <person name="Van De Peer Y."/>
            <person name="Van Deynze A."/>
        </authorList>
    </citation>
    <scope>NUCLEOTIDE SEQUENCE</scope>
    <source>
        <tissue evidence="1">Leaves</tissue>
    </source>
</reference>
<keyword evidence="2" id="KW-1185">Reference proteome</keyword>
<evidence type="ECO:0000313" key="1">
    <source>
        <dbReference type="EMBL" id="KAF8646413.1"/>
    </source>
</evidence>